<keyword evidence="6 7" id="KW-0472">Membrane</keyword>
<feature type="transmembrane region" description="Helical" evidence="7">
    <location>
        <begin position="213"/>
        <end position="231"/>
    </location>
</feature>
<evidence type="ECO:0000313" key="10">
    <source>
        <dbReference type="Proteomes" id="UP001183648"/>
    </source>
</evidence>
<accession>A0ABU2BXT1</accession>
<feature type="transmembrane region" description="Helical" evidence="7">
    <location>
        <begin position="43"/>
        <end position="61"/>
    </location>
</feature>
<dbReference type="InterPro" id="IPR051258">
    <property type="entry name" value="Diverse_Substrate_Transporter"/>
</dbReference>
<comment type="subcellular location">
    <subcellularLocation>
        <location evidence="1">Cell membrane</location>
        <topology evidence="1">Multi-pass membrane protein</topology>
    </subcellularLocation>
</comment>
<reference evidence="9 10" key="1">
    <citation type="submission" date="2023-07" db="EMBL/GenBank/DDBJ databases">
        <title>Sequencing the genomes of 1000 actinobacteria strains.</title>
        <authorList>
            <person name="Klenk H.-P."/>
        </authorList>
    </citation>
    <scope>NUCLEOTIDE SEQUENCE [LARGE SCALE GENOMIC DNA]</scope>
    <source>
        <strain evidence="9 10">DSM 19426</strain>
    </source>
</reference>
<dbReference type="SUPFAM" id="SSF103481">
    <property type="entry name" value="Multidrug resistance efflux transporter EmrE"/>
    <property type="match status" value="2"/>
</dbReference>
<gene>
    <name evidence="9" type="ORF">J2S63_002747</name>
</gene>
<sequence length="305" mass="31423">MTLTAVRADRRTARVAAGALVVVTAVWGSTFGLSKDLLERLPVTDYLGPRFLLAAAVVVLVRPQLVRSLTPETLVSGAGLGVLYAVGQLLQFQGLLHTAPTVSAFVVSLYVVFTPLLAAVLLRVRPGRTTMVATGLAVAGVATMSLRGWSFGTGEVLTVVSAALYAAHILAMAARARPGQAFPLTFVQLVTIGALLTVAAAGDGVQLPAGADVPAFLYLAVVAAGGALLVQTWAQARLSSSHAAVLMVLEPVWAAVFGVVLWAESVDARTLLGGALILAAMVLVVARPGADRLDEALVEPSPAHP</sequence>
<feature type="domain" description="EamA" evidence="8">
    <location>
        <begin position="20"/>
        <end position="145"/>
    </location>
</feature>
<feature type="transmembrane region" description="Helical" evidence="7">
    <location>
        <begin position="156"/>
        <end position="174"/>
    </location>
</feature>
<evidence type="ECO:0000256" key="2">
    <source>
        <dbReference type="ARBA" id="ARBA00007362"/>
    </source>
</evidence>
<comment type="similarity">
    <text evidence="2">Belongs to the EamA transporter family.</text>
</comment>
<evidence type="ECO:0000259" key="8">
    <source>
        <dbReference type="Pfam" id="PF00892"/>
    </source>
</evidence>
<dbReference type="PANTHER" id="PTHR42920:SF5">
    <property type="entry name" value="EAMA DOMAIN-CONTAINING PROTEIN"/>
    <property type="match status" value="1"/>
</dbReference>
<dbReference type="Proteomes" id="UP001183648">
    <property type="component" value="Unassembled WGS sequence"/>
</dbReference>
<dbReference type="InterPro" id="IPR000620">
    <property type="entry name" value="EamA_dom"/>
</dbReference>
<protein>
    <submittedName>
        <fullName evidence="9">Drug/metabolite transporter (DMT)-like permease</fullName>
    </submittedName>
</protein>
<keyword evidence="10" id="KW-1185">Reference proteome</keyword>
<dbReference type="EMBL" id="JAVDYG010000001">
    <property type="protein sequence ID" value="MDR7363194.1"/>
    <property type="molecule type" value="Genomic_DNA"/>
</dbReference>
<evidence type="ECO:0000256" key="5">
    <source>
        <dbReference type="ARBA" id="ARBA00022989"/>
    </source>
</evidence>
<proteinExistence type="inferred from homology"/>
<evidence type="ECO:0000313" key="9">
    <source>
        <dbReference type="EMBL" id="MDR7363194.1"/>
    </source>
</evidence>
<feature type="transmembrane region" description="Helical" evidence="7">
    <location>
        <begin position="73"/>
        <end position="90"/>
    </location>
</feature>
<evidence type="ECO:0000256" key="6">
    <source>
        <dbReference type="ARBA" id="ARBA00023136"/>
    </source>
</evidence>
<feature type="transmembrane region" description="Helical" evidence="7">
    <location>
        <begin position="12"/>
        <end position="31"/>
    </location>
</feature>
<evidence type="ECO:0000256" key="4">
    <source>
        <dbReference type="ARBA" id="ARBA00022692"/>
    </source>
</evidence>
<feature type="transmembrane region" description="Helical" evidence="7">
    <location>
        <begin position="181"/>
        <end position="201"/>
    </location>
</feature>
<dbReference type="Pfam" id="PF00892">
    <property type="entry name" value="EamA"/>
    <property type="match status" value="2"/>
</dbReference>
<feature type="transmembrane region" description="Helical" evidence="7">
    <location>
        <begin position="268"/>
        <end position="286"/>
    </location>
</feature>
<dbReference type="RefSeq" id="WP_310303270.1">
    <property type="nucleotide sequence ID" value="NZ_BAAAPS010000003.1"/>
</dbReference>
<feature type="transmembrane region" description="Helical" evidence="7">
    <location>
        <begin position="243"/>
        <end position="262"/>
    </location>
</feature>
<keyword evidence="5 7" id="KW-1133">Transmembrane helix</keyword>
<feature type="transmembrane region" description="Helical" evidence="7">
    <location>
        <begin position="102"/>
        <end position="122"/>
    </location>
</feature>
<keyword evidence="4 7" id="KW-0812">Transmembrane</keyword>
<dbReference type="PANTHER" id="PTHR42920">
    <property type="entry name" value="OS03G0707200 PROTEIN-RELATED"/>
    <property type="match status" value="1"/>
</dbReference>
<organism evidence="9 10">
    <name type="scientific">Nocardioides marmoribigeumensis</name>
    <dbReference type="NCBI Taxonomy" id="433649"/>
    <lineage>
        <taxon>Bacteria</taxon>
        <taxon>Bacillati</taxon>
        <taxon>Actinomycetota</taxon>
        <taxon>Actinomycetes</taxon>
        <taxon>Propionibacteriales</taxon>
        <taxon>Nocardioidaceae</taxon>
        <taxon>Nocardioides</taxon>
    </lineage>
</organism>
<dbReference type="InterPro" id="IPR037185">
    <property type="entry name" value="EmrE-like"/>
</dbReference>
<comment type="caution">
    <text evidence="9">The sequence shown here is derived from an EMBL/GenBank/DDBJ whole genome shotgun (WGS) entry which is preliminary data.</text>
</comment>
<evidence type="ECO:0000256" key="7">
    <source>
        <dbReference type="SAM" id="Phobius"/>
    </source>
</evidence>
<evidence type="ECO:0000256" key="1">
    <source>
        <dbReference type="ARBA" id="ARBA00004651"/>
    </source>
</evidence>
<name>A0ABU2BXT1_9ACTN</name>
<feature type="domain" description="EamA" evidence="8">
    <location>
        <begin position="154"/>
        <end position="285"/>
    </location>
</feature>
<evidence type="ECO:0000256" key="3">
    <source>
        <dbReference type="ARBA" id="ARBA00022475"/>
    </source>
</evidence>
<keyword evidence="3" id="KW-1003">Cell membrane</keyword>